<organism evidence="7 8">
    <name type="scientific">Helicobacter cinaedi</name>
    <dbReference type="NCBI Taxonomy" id="213"/>
    <lineage>
        <taxon>Bacteria</taxon>
        <taxon>Pseudomonadati</taxon>
        <taxon>Campylobacterota</taxon>
        <taxon>Epsilonproteobacteria</taxon>
        <taxon>Campylobacterales</taxon>
        <taxon>Helicobacteraceae</taxon>
        <taxon>Helicobacter</taxon>
    </lineage>
</organism>
<dbReference type="AlphaFoldDB" id="A0A377JQC1"/>
<name>A0A377JQC1_9HELI</name>
<evidence type="ECO:0000256" key="4">
    <source>
        <dbReference type="ARBA" id="ARBA00022989"/>
    </source>
</evidence>
<dbReference type="GO" id="GO:0015171">
    <property type="term" value="F:amino acid transmembrane transporter activity"/>
    <property type="evidence" value="ECO:0007669"/>
    <property type="project" value="TreeGrafter"/>
</dbReference>
<keyword evidence="5 6" id="KW-0472">Membrane</keyword>
<dbReference type="GO" id="GO:0005886">
    <property type="term" value="C:plasma membrane"/>
    <property type="evidence" value="ECO:0007669"/>
    <property type="project" value="UniProtKB-SubCell"/>
</dbReference>
<gene>
    <name evidence="7" type="primary">leuE_1</name>
    <name evidence="7" type="ORF">NCTC12221_00671</name>
</gene>
<dbReference type="Pfam" id="PF01810">
    <property type="entry name" value="LysE"/>
    <property type="match status" value="1"/>
</dbReference>
<keyword evidence="3 6" id="KW-0812">Transmembrane</keyword>
<evidence type="ECO:0000313" key="8">
    <source>
        <dbReference type="Proteomes" id="UP000255335"/>
    </source>
</evidence>
<feature type="transmembrane region" description="Helical" evidence="6">
    <location>
        <begin position="181"/>
        <end position="202"/>
    </location>
</feature>
<feature type="transmembrane region" description="Helical" evidence="6">
    <location>
        <begin position="70"/>
        <end position="91"/>
    </location>
</feature>
<feature type="transmembrane region" description="Helical" evidence="6">
    <location>
        <begin position="41"/>
        <end position="64"/>
    </location>
</feature>
<sequence length="203" mass="22540">MDSIEKIILLCLMGFFGAITPGPDILLTLKTTLRYGILQGFKVLFGIASGWFLYLGIIYVGLSHWLNTPIIQLILSFVGGGYLLYLAFAMLNATPYTLDSTHNVKKDGFLQGLILNVSNPKAILFFIFLVTPFVDENIKLGLVALWCSLFAAFVFVILSANIARSYINAKTFYVIDRICGILFAIFAWLLCFECGEIVATLLL</sequence>
<evidence type="ECO:0000256" key="3">
    <source>
        <dbReference type="ARBA" id="ARBA00022692"/>
    </source>
</evidence>
<feature type="transmembrane region" description="Helical" evidence="6">
    <location>
        <begin position="6"/>
        <end position="29"/>
    </location>
</feature>
<evidence type="ECO:0000256" key="2">
    <source>
        <dbReference type="ARBA" id="ARBA00022475"/>
    </source>
</evidence>
<dbReference type="RefSeq" id="WP_115025969.1">
    <property type="nucleotide sequence ID" value="NZ_UGHZ01000001.1"/>
</dbReference>
<protein>
    <submittedName>
        <fullName evidence="7">Putative LysE type translocator/threonine efflux protein</fullName>
    </submittedName>
</protein>
<dbReference type="InterPro" id="IPR001123">
    <property type="entry name" value="LeuE-type"/>
</dbReference>
<keyword evidence="2" id="KW-1003">Cell membrane</keyword>
<feature type="transmembrane region" description="Helical" evidence="6">
    <location>
        <begin position="140"/>
        <end position="160"/>
    </location>
</feature>
<reference evidence="7 8" key="1">
    <citation type="submission" date="2018-06" db="EMBL/GenBank/DDBJ databases">
        <authorList>
            <consortium name="Pathogen Informatics"/>
            <person name="Doyle S."/>
        </authorList>
    </citation>
    <scope>NUCLEOTIDE SEQUENCE [LARGE SCALE GENOMIC DNA]</scope>
    <source>
        <strain evidence="7 8">NCTC12221</strain>
    </source>
</reference>
<dbReference type="EMBL" id="UGHZ01000001">
    <property type="protein sequence ID" value="STP09232.1"/>
    <property type="molecule type" value="Genomic_DNA"/>
</dbReference>
<accession>A0A377JQC1</accession>
<evidence type="ECO:0000313" key="7">
    <source>
        <dbReference type="EMBL" id="STP09232.1"/>
    </source>
</evidence>
<keyword evidence="4 6" id="KW-1133">Transmembrane helix</keyword>
<dbReference type="PANTHER" id="PTHR30086:SF20">
    <property type="entry name" value="ARGININE EXPORTER PROTEIN ARGO-RELATED"/>
    <property type="match status" value="1"/>
</dbReference>
<dbReference type="PANTHER" id="PTHR30086">
    <property type="entry name" value="ARGININE EXPORTER PROTEIN ARGO"/>
    <property type="match status" value="1"/>
</dbReference>
<evidence type="ECO:0000256" key="5">
    <source>
        <dbReference type="ARBA" id="ARBA00023136"/>
    </source>
</evidence>
<dbReference type="Proteomes" id="UP000255335">
    <property type="component" value="Unassembled WGS sequence"/>
</dbReference>
<comment type="subcellular location">
    <subcellularLocation>
        <location evidence="1">Cell membrane</location>
        <topology evidence="1">Multi-pass membrane protein</topology>
    </subcellularLocation>
</comment>
<feature type="transmembrane region" description="Helical" evidence="6">
    <location>
        <begin position="112"/>
        <end position="134"/>
    </location>
</feature>
<evidence type="ECO:0000256" key="6">
    <source>
        <dbReference type="SAM" id="Phobius"/>
    </source>
</evidence>
<evidence type="ECO:0000256" key="1">
    <source>
        <dbReference type="ARBA" id="ARBA00004651"/>
    </source>
</evidence>
<proteinExistence type="predicted"/>